<reference evidence="4 5" key="1">
    <citation type="submission" date="2018-06" db="EMBL/GenBank/DDBJ databases">
        <authorList>
            <consortium name="Pathogen Informatics"/>
            <person name="Doyle S."/>
        </authorList>
    </citation>
    <scope>NUCLEOTIDE SEQUENCE [LARGE SCALE GENOMIC DNA]</scope>
    <source>
        <strain evidence="4 5">NCTC1542</strain>
    </source>
</reference>
<gene>
    <name evidence="4" type="ORF">NCTC1542_02590</name>
</gene>
<evidence type="ECO:0000256" key="2">
    <source>
        <dbReference type="PROSITE-ProRule" id="PRU00703"/>
    </source>
</evidence>
<dbReference type="SUPFAM" id="SSF54631">
    <property type="entry name" value="CBS-domain pair"/>
    <property type="match status" value="1"/>
</dbReference>
<feature type="domain" description="CBS" evidence="3">
    <location>
        <begin position="8"/>
        <end position="66"/>
    </location>
</feature>
<dbReference type="PANTHER" id="PTHR43080:SF2">
    <property type="entry name" value="CBS DOMAIN-CONTAINING PROTEIN"/>
    <property type="match status" value="1"/>
</dbReference>
<dbReference type="CDD" id="cd04623">
    <property type="entry name" value="CBS_pair_bac_euk"/>
    <property type="match status" value="1"/>
</dbReference>
<dbReference type="InterPro" id="IPR051257">
    <property type="entry name" value="Diverse_CBS-Domain"/>
</dbReference>
<dbReference type="InterPro" id="IPR046342">
    <property type="entry name" value="CBS_dom_sf"/>
</dbReference>
<dbReference type="InterPro" id="IPR044725">
    <property type="entry name" value="CBSX3_CBS_dom"/>
</dbReference>
<protein>
    <submittedName>
        <fullName evidence="4">Signal-transduction protein with CBS domains</fullName>
    </submittedName>
</protein>
<proteinExistence type="predicted"/>
<evidence type="ECO:0000259" key="3">
    <source>
        <dbReference type="PROSITE" id="PS51371"/>
    </source>
</evidence>
<evidence type="ECO:0000313" key="4">
    <source>
        <dbReference type="EMBL" id="STZ87818.1"/>
    </source>
</evidence>
<dbReference type="PROSITE" id="PS51371">
    <property type="entry name" value="CBS"/>
    <property type="match status" value="2"/>
</dbReference>
<dbReference type="InterPro" id="IPR000644">
    <property type="entry name" value="CBS_dom"/>
</dbReference>
<dbReference type="EMBL" id="UGQY01000003">
    <property type="protein sequence ID" value="STZ87818.1"/>
    <property type="molecule type" value="Genomic_DNA"/>
</dbReference>
<dbReference type="PANTHER" id="PTHR43080">
    <property type="entry name" value="CBS DOMAIN-CONTAINING PROTEIN CBSX3, MITOCHONDRIAL"/>
    <property type="match status" value="1"/>
</dbReference>
<sequence length="158" mass="17145">MRIADVLKNKGTAVVTISPETTVTELLAGLTELNIGAMVVMGPEGLAGIVSERDVVRKLHERGSSLLAQPVSEIMTTVVATCTPRDTVDHLSALMTENRVRHIPVLDRGRLAGIVSIGDIVKTRMEELEAEQEQLQAYITQGADRAGGHCRYLFPEQV</sequence>
<name>A0A378UT05_MYCFO</name>
<keyword evidence="1 2" id="KW-0129">CBS domain</keyword>
<evidence type="ECO:0000256" key="1">
    <source>
        <dbReference type="ARBA" id="ARBA00023122"/>
    </source>
</evidence>
<dbReference type="SMART" id="SM00116">
    <property type="entry name" value="CBS"/>
    <property type="match status" value="2"/>
</dbReference>
<organism evidence="4 5">
    <name type="scientific">Mycolicibacterium fortuitum</name>
    <name type="common">Mycobacterium fortuitum</name>
    <dbReference type="NCBI Taxonomy" id="1766"/>
    <lineage>
        <taxon>Bacteria</taxon>
        <taxon>Bacillati</taxon>
        <taxon>Actinomycetota</taxon>
        <taxon>Actinomycetes</taxon>
        <taxon>Mycobacteriales</taxon>
        <taxon>Mycobacteriaceae</taxon>
        <taxon>Mycolicibacterium</taxon>
    </lineage>
</organism>
<dbReference type="AlphaFoldDB" id="A0A378UT05"/>
<dbReference type="Gene3D" id="3.10.580.10">
    <property type="entry name" value="CBS-domain"/>
    <property type="match status" value="1"/>
</dbReference>
<accession>A0A378UT05</accession>
<dbReference type="Proteomes" id="UP000255389">
    <property type="component" value="Unassembled WGS sequence"/>
</dbReference>
<feature type="domain" description="CBS" evidence="3">
    <location>
        <begin position="75"/>
        <end position="131"/>
    </location>
</feature>
<dbReference type="Pfam" id="PF00571">
    <property type="entry name" value="CBS"/>
    <property type="match status" value="2"/>
</dbReference>
<evidence type="ECO:0000313" key="5">
    <source>
        <dbReference type="Proteomes" id="UP000255389"/>
    </source>
</evidence>